<sequence>MSTIEHEANTTAGSAVSHTVVAGNIAVKSIASTETQSK</sequence>
<reference evidence="1" key="1">
    <citation type="submission" date="2021-02" db="EMBL/GenBank/DDBJ databases">
        <authorList>
            <person name="Nowell W R."/>
        </authorList>
    </citation>
    <scope>NUCLEOTIDE SEQUENCE</scope>
</reference>
<gene>
    <name evidence="1" type="ORF">SMN809_LOCUS69371</name>
</gene>
<proteinExistence type="predicted"/>
<feature type="non-terminal residue" evidence="1">
    <location>
        <position position="38"/>
    </location>
</feature>
<organism evidence="1 2">
    <name type="scientific">Rotaria magnacalcarata</name>
    <dbReference type="NCBI Taxonomy" id="392030"/>
    <lineage>
        <taxon>Eukaryota</taxon>
        <taxon>Metazoa</taxon>
        <taxon>Spiralia</taxon>
        <taxon>Gnathifera</taxon>
        <taxon>Rotifera</taxon>
        <taxon>Eurotatoria</taxon>
        <taxon>Bdelloidea</taxon>
        <taxon>Philodinida</taxon>
        <taxon>Philodinidae</taxon>
        <taxon>Rotaria</taxon>
    </lineage>
</organism>
<protein>
    <submittedName>
        <fullName evidence="1">Uncharacterized protein</fullName>
    </submittedName>
</protein>
<name>A0A8S3HFL7_9BILA</name>
<comment type="caution">
    <text evidence="1">The sequence shown here is derived from an EMBL/GenBank/DDBJ whole genome shotgun (WGS) entry which is preliminary data.</text>
</comment>
<accession>A0A8S3HFL7</accession>
<evidence type="ECO:0000313" key="2">
    <source>
        <dbReference type="Proteomes" id="UP000676336"/>
    </source>
</evidence>
<dbReference type="Proteomes" id="UP000676336">
    <property type="component" value="Unassembled WGS sequence"/>
</dbReference>
<evidence type="ECO:0000313" key="1">
    <source>
        <dbReference type="EMBL" id="CAF5182441.1"/>
    </source>
</evidence>
<dbReference type="EMBL" id="CAJOBI010319328">
    <property type="protein sequence ID" value="CAF5182441.1"/>
    <property type="molecule type" value="Genomic_DNA"/>
</dbReference>
<dbReference type="AlphaFoldDB" id="A0A8S3HFL7"/>